<proteinExistence type="predicted"/>
<reference evidence="2" key="1">
    <citation type="journal article" date="2019" name="Int. J. Syst. Evol. Microbiol.">
        <title>The Global Catalogue of Microorganisms (GCM) 10K type strain sequencing project: providing services to taxonomists for standard genome sequencing and annotation.</title>
        <authorList>
            <consortium name="The Broad Institute Genomics Platform"/>
            <consortium name="The Broad Institute Genome Sequencing Center for Infectious Disease"/>
            <person name="Wu L."/>
            <person name="Ma J."/>
        </authorList>
    </citation>
    <scope>NUCLEOTIDE SEQUENCE [LARGE SCALE GENOMIC DNA]</scope>
    <source>
        <strain evidence="2">CGMCC 1.15342</strain>
    </source>
</reference>
<dbReference type="EMBL" id="BMIK01000012">
    <property type="protein sequence ID" value="GGC37588.1"/>
    <property type="molecule type" value="Genomic_DNA"/>
</dbReference>
<evidence type="ECO:0000313" key="2">
    <source>
        <dbReference type="Proteomes" id="UP000597338"/>
    </source>
</evidence>
<evidence type="ECO:0000313" key="1">
    <source>
        <dbReference type="EMBL" id="GGC37588.1"/>
    </source>
</evidence>
<dbReference type="Proteomes" id="UP000597338">
    <property type="component" value="Unassembled WGS sequence"/>
</dbReference>
<organism evidence="1 2">
    <name type="scientific">Parapedobacter defluvii</name>
    <dbReference type="NCBI Taxonomy" id="2045106"/>
    <lineage>
        <taxon>Bacteria</taxon>
        <taxon>Pseudomonadati</taxon>
        <taxon>Bacteroidota</taxon>
        <taxon>Sphingobacteriia</taxon>
        <taxon>Sphingobacteriales</taxon>
        <taxon>Sphingobacteriaceae</taxon>
        <taxon>Parapedobacter</taxon>
    </lineage>
</organism>
<name>A0ABQ1MAY7_9SPHI</name>
<gene>
    <name evidence="1" type="ORF">GCM10011386_32090</name>
</gene>
<keyword evidence="2" id="KW-1185">Reference proteome</keyword>
<comment type="caution">
    <text evidence="1">The sequence shown here is derived from an EMBL/GenBank/DDBJ whole genome shotgun (WGS) entry which is preliminary data.</text>
</comment>
<accession>A0ABQ1MAY7</accession>
<protein>
    <submittedName>
        <fullName evidence="1">Uncharacterized protein</fullName>
    </submittedName>
</protein>
<sequence>MALGRRLVIQGIKEFAAHVSGIRGIRFGRQFKVPGDIVGRGTFQAKEDESG</sequence>